<reference evidence="1 2" key="1">
    <citation type="submission" date="2014-06" db="EMBL/GenBank/DDBJ databases">
        <title>Evolutionary Origins and Diversification of the Mycorrhizal Mutualists.</title>
        <authorList>
            <consortium name="DOE Joint Genome Institute"/>
            <consortium name="Mycorrhizal Genomics Consortium"/>
            <person name="Kohler A."/>
            <person name="Kuo A."/>
            <person name="Nagy L.G."/>
            <person name="Floudas D."/>
            <person name="Copeland A."/>
            <person name="Barry K.W."/>
            <person name="Cichocki N."/>
            <person name="Veneault-Fourrey C."/>
            <person name="LaButti K."/>
            <person name="Lindquist E.A."/>
            <person name="Lipzen A."/>
            <person name="Lundell T."/>
            <person name="Morin E."/>
            <person name="Murat C."/>
            <person name="Riley R."/>
            <person name="Ohm R."/>
            <person name="Sun H."/>
            <person name="Tunlid A."/>
            <person name="Henrissat B."/>
            <person name="Grigoriev I.V."/>
            <person name="Hibbett D.S."/>
            <person name="Martin F."/>
        </authorList>
    </citation>
    <scope>NUCLEOTIDE SEQUENCE [LARGE SCALE GENOMIC DNA]</scope>
    <source>
        <strain evidence="1 2">SS14</strain>
    </source>
</reference>
<protein>
    <submittedName>
        <fullName evidence="1">Uncharacterized protein</fullName>
    </submittedName>
</protein>
<accession>A0A0C9UHK6</accession>
<keyword evidence="2" id="KW-1185">Reference proteome</keyword>
<dbReference type="EMBL" id="KN837307">
    <property type="protein sequence ID" value="KIJ28397.1"/>
    <property type="molecule type" value="Genomic_DNA"/>
</dbReference>
<evidence type="ECO:0000313" key="2">
    <source>
        <dbReference type="Proteomes" id="UP000054279"/>
    </source>
</evidence>
<name>A0A0C9UHK6_SPHS4</name>
<proteinExistence type="predicted"/>
<organism evidence="1 2">
    <name type="scientific">Sphaerobolus stellatus (strain SS14)</name>
    <dbReference type="NCBI Taxonomy" id="990650"/>
    <lineage>
        <taxon>Eukaryota</taxon>
        <taxon>Fungi</taxon>
        <taxon>Dikarya</taxon>
        <taxon>Basidiomycota</taxon>
        <taxon>Agaricomycotina</taxon>
        <taxon>Agaricomycetes</taxon>
        <taxon>Phallomycetidae</taxon>
        <taxon>Geastrales</taxon>
        <taxon>Sphaerobolaceae</taxon>
        <taxon>Sphaerobolus</taxon>
    </lineage>
</organism>
<evidence type="ECO:0000313" key="1">
    <source>
        <dbReference type="EMBL" id="KIJ28397.1"/>
    </source>
</evidence>
<gene>
    <name evidence="1" type="ORF">M422DRAFT_270326</name>
</gene>
<dbReference type="HOGENOM" id="CLU_2293483_0_0_1"/>
<dbReference type="Proteomes" id="UP000054279">
    <property type="component" value="Unassembled WGS sequence"/>
</dbReference>
<dbReference type="AlphaFoldDB" id="A0A0C9UHK6"/>
<sequence length="101" mass="10989">MPEGGRAVLDVNASFDGPNTAWTWRIALPNAGFCAPTDAHFRSLAAVNVNSTVSPSHKLMTLHQIRLRPTIELESRSFISLVLIRQTPSSDKSSMRITLGG</sequence>